<name>Q5JDL2_THEKO</name>
<protein>
    <submittedName>
        <fullName evidence="2">Hypothetical membrane protein</fullName>
    </submittedName>
</protein>
<dbReference type="KEGG" id="tko:TK1947"/>
<accession>Q5JDL2</accession>
<dbReference type="EMBL" id="AP006878">
    <property type="protein sequence ID" value="BAD86136.1"/>
    <property type="molecule type" value="Genomic_DNA"/>
</dbReference>
<reference evidence="2 3" key="1">
    <citation type="journal article" date="2005" name="Genome Res.">
        <title>Complete genome sequence of the hyperthermophilic archaeon Thermococcus kodakaraensis KOD1 and comparison with Pyrococcus genomes.</title>
        <authorList>
            <person name="Fukui T."/>
            <person name="Atomi H."/>
            <person name="Kanai T."/>
            <person name="Matsumi R."/>
            <person name="Fujiwara S."/>
            <person name="Imanaka T."/>
        </authorList>
    </citation>
    <scope>NUCLEOTIDE SEQUENCE [LARGE SCALE GENOMIC DNA]</scope>
    <source>
        <strain evidence="3">ATCC BAA-918 / JCM 12380 / KOD1</strain>
    </source>
</reference>
<dbReference type="GeneID" id="78448478"/>
<feature type="transmembrane region" description="Helical" evidence="1">
    <location>
        <begin position="12"/>
        <end position="30"/>
    </location>
</feature>
<organism evidence="2 3">
    <name type="scientific">Thermococcus kodakarensis (strain ATCC BAA-918 / JCM 12380 / KOD1)</name>
    <name type="common">Pyrococcus kodakaraensis (strain KOD1)</name>
    <dbReference type="NCBI Taxonomy" id="69014"/>
    <lineage>
        <taxon>Archaea</taxon>
        <taxon>Methanobacteriati</taxon>
        <taxon>Methanobacteriota</taxon>
        <taxon>Thermococci</taxon>
        <taxon>Thermococcales</taxon>
        <taxon>Thermococcaceae</taxon>
        <taxon>Thermococcus</taxon>
    </lineage>
</organism>
<feature type="transmembrane region" description="Helical" evidence="1">
    <location>
        <begin position="36"/>
        <end position="58"/>
    </location>
</feature>
<dbReference type="PATRIC" id="fig|69014.16.peg.1902"/>
<dbReference type="InParanoid" id="Q5JDL2"/>
<dbReference type="eggNOG" id="arCOG14945">
    <property type="taxonomic scope" value="Archaea"/>
</dbReference>
<evidence type="ECO:0000313" key="2">
    <source>
        <dbReference type="EMBL" id="BAD86136.1"/>
    </source>
</evidence>
<keyword evidence="3" id="KW-1185">Reference proteome</keyword>
<evidence type="ECO:0000256" key="1">
    <source>
        <dbReference type="SAM" id="Phobius"/>
    </source>
</evidence>
<dbReference type="STRING" id="69014.TK1947"/>
<evidence type="ECO:0000313" key="3">
    <source>
        <dbReference type="Proteomes" id="UP000000536"/>
    </source>
</evidence>
<proteinExistence type="predicted"/>
<sequence>MKLYGTEVSFITFLRFWVSELVLALLGGYFGSNGFYPEALLMTGGVFWLSFSAITWLACMEYKRSKNCSLEAKMGAIFFAIIPASNVLVWIFGFYPYSTLIISLLWTLLVFKVGIKLGARKFLRIVQEEE</sequence>
<dbReference type="Proteomes" id="UP000000536">
    <property type="component" value="Chromosome"/>
</dbReference>
<dbReference type="EnsemblBacteria" id="BAD86136">
    <property type="protein sequence ID" value="BAD86136"/>
    <property type="gene ID" value="TK1947"/>
</dbReference>
<keyword evidence="1" id="KW-0812">Transmembrane</keyword>
<gene>
    <name evidence="2" type="ordered locus">TK1947</name>
</gene>
<keyword evidence="1" id="KW-0472">Membrane</keyword>
<keyword evidence="1" id="KW-1133">Transmembrane helix</keyword>
<feature type="transmembrane region" description="Helical" evidence="1">
    <location>
        <begin position="97"/>
        <end position="115"/>
    </location>
</feature>
<dbReference type="RefSeq" id="WP_011250897.1">
    <property type="nucleotide sequence ID" value="NC_006624.1"/>
</dbReference>
<dbReference type="OrthoDB" id="94961at2157"/>
<feature type="transmembrane region" description="Helical" evidence="1">
    <location>
        <begin position="70"/>
        <end position="91"/>
    </location>
</feature>
<dbReference type="AlphaFoldDB" id="Q5JDL2"/>
<dbReference type="HOGENOM" id="CLU_1933366_0_0_2"/>